<dbReference type="RefSeq" id="WP_249319763.1">
    <property type="nucleotide sequence ID" value="NZ_JACRSN010000012.1"/>
</dbReference>
<evidence type="ECO:0000256" key="2">
    <source>
        <dbReference type="ARBA" id="ARBA00023239"/>
    </source>
</evidence>
<keyword evidence="1" id="KW-0479">Metal-binding</keyword>
<reference evidence="4" key="1">
    <citation type="submission" date="2020-08" db="EMBL/GenBank/DDBJ databases">
        <title>Genome public.</title>
        <authorList>
            <person name="Liu C."/>
            <person name="Sun Q."/>
        </authorList>
    </citation>
    <scope>NUCLEOTIDE SEQUENCE</scope>
    <source>
        <strain evidence="4">NSJ-40</strain>
    </source>
</reference>
<protein>
    <submittedName>
        <fullName evidence="4">Class II aldolase/adducin family protein</fullName>
    </submittedName>
</protein>
<dbReference type="GO" id="GO:0019323">
    <property type="term" value="P:pentose catabolic process"/>
    <property type="evidence" value="ECO:0007669"/>
    <property type="project" value="TreeGrafter"/>
</dbReference>
<dbReference type="InterPro" id="IPR036409">
    <property type="entry name" value="Aldolase_II/adducin_N_sf"/>
</dbReference>
<feature type="domain" description="Class II aldolase/adducin N-terminal" evidence="3">
    <location>
        <begin position="10"/>
        <end position="186"/>
    </location>
</feature>
<name>A0A926HND8_9FIRM</name>
<dbReference type="SMART" id="SM01007">
    <property type="entry name" value="Aldolase_II"/>
    <property type="match status" value="2"/>
</dbReference>
<feature type="domain" description="Class II aldolase/adducin N-terminal" evidence="3">
    <location>
        <begin position="230"/>
        <end position="403"/>
    </location>
</feature>
<sequence>MNFAYLHPADQLVMIMQRIYERGMTTTSGGNLSILDDDGNIWITPAGIDKGTLSRADIICVKKDGTCEGIHKPSSELPFHASIYKRRPDIRAVLHAHPPALVAFSIARKLPDVDLLSSVRKTCGELSMATYAVPGSNQLGENIAHEFEKGINIVLLENHGVCIGAQDLFAAFMAFETLEYSASLEIVANKIGTPNPIPAEEFAITQTRNHLLMDDFIPKTHSTEECAARRDMITFIHRSYRQGLFNATHGTYSVKLADGSFLITPFGFDRAYLQEEDLVRIKAGMKEQGKIPSRAVKFHEAIYQENPEIGAILIAHPLHMMAFAVTDADFDPRTIPESYIFLREVRKEPFEEIYTYPAAAAKKFNRHTPVILYKNDCVAVTGETLLQAFDRLEVAEATANSIIASSDLGPVVHITAQEIDELKEAFHLKD</sequence>
<keyword evidence="2" id="KW-0456">Lyase</keyword>
<dbReference type="GO" id="GO:0046872">
    <property type="term" value="F:metal ion binding"/>
    <property type="evidence" value="ECO:0007669"/>
    <property type="project" value="UniProtKB-KW"/>
</dbReference>
<dbReference type="GO" id="GO:0005829">
    <property type="term" value="C:cytosol"/>
    <property type="evidence" value="ECO:0007669"/>
    <property type="project" value="TreeGrafter"/>
</dbReference>
<dbReference type="AlphaFoldDB" id="A0A926HND8"/>
<dbReference type="PANTHER" id="PTHR22789:SF0">
    <property type="entry name" value="3-OXO-TETRONATE 4-PHOSPHATE DECARBOXYLASE-RELATED"/>
    <property type="match status" value="1"/>
</dbReference>
<dbReference type="InterPro" id="IPR001303">
    <property type="entry name" value="Aldolase_II/adducin_N"/>
</dbReference>
<dbReference type="Proteomes" id="UP000651482">
    <property type="component" value="Unassembled WGS sequence"/>
</dbReference>
<organism evidence="4 5">
    <name type="scientific">Yeguia hominis</name>
    <dbReference type="NCBI Taxonomy" id="2763662"/>
    <lineage>
        <taxon>Bacteria</taxon>
        <taxon>Bacillati</taxon>
        <taxon>Bacillota</taxon>
        <taxon>Clostridia</taxon>
        <taxon>Eubacteriales</taxon>
        <taxon>Yeguiaceae</taxon>
        <taxon>Yeguia</taxon>
    </lineage>
</organism>
<dbReference type="GO" id="GO:0016832">
    <property type="term" value="F:aldehyde-lyase activity"/>
    <property type="evidence" value="ECO:0007669"/>
    <property type="project" value="TreeGrafter"/>
</dbReference>
<evidence type="ECO:0000259" key="3">
    <source>
        <dbReference type="SMART" id="SM01007"/>
    </source>
</evidence>
<evidence type="ECO:0000256" key="1">
    <source>
        <dbReference type="ARBA" id="ARBA00022723"/>
    </source>
</evidence>
<dbReference type="SUPFAM" id="SSF53639">
    <property type="entry name" value="AraD/HMP-PK domain-like"/>
    <property type="match status" value="2"/>
</dbReference>
<evidence type="ECO:0000313" key="4">
    <source>
        <dbReference type="EMBL" id="MBC8534107.1"/>
    </source>
</evidence>
<gene>
    <name evidence="4" type="ORF">IAG03_08870</name>
</gene>
<dbReference type="PANTHER" id="PTHR22789">
    <property type="entry name" value="FUCULOSE PHOSPHATE ALDOLASE"/>
    <property type="match status" value="1"/>
</dbReference>
<evidence type="ECO:0000313" key="5">
    <source>
        <dbReference type="Proteomes" id="UP000651482"/>
    </source>
</evidence>
<comment type="caution">
    <text evidence="4">The sequence shown here is derived from an EMBL/GenBank/DDBJ whole genome shotgun (WGS) entry which is preliminary data.</text>
</comment>
<dbReference type="Gene3D" id="3.40.225.10">
    <property type="entry name" value="Class II aldolase/adducin N-terminal domain"/>
    <property type="match status" value="2"/>
</dbReference>
<proteinExistence type="predicted"/>
<accession>A0A926HND8</accession>
<dbReference type="InterPro" id="IPR050197">
    <property type="entry name" value="Aldolase_class_II_sugar_metab"/>
</dbReference>
<keyword evidence="5" id="KW-1185">Reference proteome</keyword>
<dbReference type="EMBL" id="JACRSN010000012">
    <property type="protein sequence ID" value="MBC8534107.1"/>
    <property type="molecule type" value="Genomic_DNA"/>
</dbReference>
<dbReference type="Pfam" id="PF00596">
    <property type="entry name" value="Aldolase_II"/>
    <property type="match status" value="2"/>
</dbReference>